<comment type="caution">
    <text evidence="2">The sequence shown here is derived from an EMBL/GenBank/DDBJ whole genome shotgun (WGS) entry which is preliminary data.</text>
</comment>
<name>A0A645DPK1_9ZZZZ</name>
<organism evidence="2">
    <name type="scientific">bioreactor metagenome</name>
    <dbReference type="NCBI Taxonomy" id="1076179"/>
    <lineage>
        <taxon>unclassified sequences</taxon>
        <taxon>metagenomes</taxon>
        <taxon>ecological metagenomes</taxon>
    </lineage>
</organism>
<dbReference type="AlphaFoldDB" id="A0A645DPK1"/>
<dbReference type="EMBL" id="VSSQ01038476">
    <property type="protein sequence ID" value="MPM91420.1"/>
    <property type="molecule type" value="Genomic_DNA"/>
</dbReference>
<keyword evidence="1" id="KW-1133">Transmembrane helix</keyword>
<accession>A0A645DPK1</accession>
<evidence type="ECO:0000313" key="2">
    <source>
        <dbReference type="EMBL" id="MPM91420.1"/>
    </source>
</evidence>
<reference evidence="2" key="1">
    <citation type="submission" date="2019-08" db="EMBL/GenBank/DDBJ databases">
        <authorList>
            <person name="Kucharzyk K."/>
            <person name="Murdoch R.W."/>
            <person name="Higgins S."/>
            <person name="Loffler F."/>
        </authorList>
    </citation>
    <scope>NUCLEOTIDE SEQUENCE</scope>
</reference>
<gene>
    <name evidence="2" type="ORF">SDC9_138549</name>
</gene>
<keyword evidence="1" id="KW-0472">Membrane</keyword>
<sequence length="88" mass="10291">MINLNKCLLIFFVSYPLKNIIFVRKYCTFLNTFLFPLISSLLLLQKVLKSYIVLNEVNDCDQRKLSAYIRKDLKTIRADKETTEAIVA</sequence>
<feature type="transmembrane region" description="Helical" evidence="1">
    <location>
        <begin position="20"/>
        <end position="44"/>
    </location>
</feature>
<protein>
    <submittedName>
        <fullName evidence="2">Uncharacterized protein</fullName>
    </submittedName>
</protein>
<keyword evidence="1" id="KW-0812">Transmembrane</keyword>
<proteinExistence type="predicted"/>
<evidence type="ECO:0000256" key="1">
    <source>
        <dbReference type="SAM" id="Phobius"/>
    </source>
</evidence>